<evidence type="ECO:0000313" key="2">
    <source>
        <dbReference type="EMBL" id="MEX6428424.1"/>
    </source>
</evidence>
<accession>A0ABV3XZJ3</accession>
<dbReference type="Proteomes" id="UP001560267">
    <property type="component" value="Unassembled WGS sequence"/>
</dbReference>
<comment type="caution">
    <text evidence="2">The sequence shown here is derived from an EMBL/GenBank/DDBJ whole genome shotgun (WGS) entry which is preliminary data.</text>
</comment>
<reference evidence="2 3" key="1">
    <citation type="submission" date="2024-07" db="EMBL/GenBank/DDBJ databases">
        <title>Draft Genome Sequence of Ferrimicrobium acidiphilum Strain YE2023, Isolated from a Pulp of Bioleach Reactor.</title>
        <authorList>
            <person name="Elkina Y.A."/>
            <person name="Bulaeva A.G."/>
            <person name="Beletsky A.V."/>
            <person name="Mardanov A.V."/>
        </authorList>
    </citation>
    <scope>NUCLEOTIDE SEQUENCE [LARGE SCALE GENOMIC DNA]</scope>
    <source>
        <strain evidence="2 3">YE2023</strain>
    </source>
</reference>
<evidence type="ECO:0000256" key="1">
    <source>
        <dbReference type="SAM" id="MobiDB-lite"/>
    </source>
</evidence>
<proteinExistence type="predicted"/>
<protein>
    <submittedName>
        <fullName evidence="2">Uncharacterized protein</fullName>
    </submittedName>
</protein>
<sequence length="44" mass="4796">MRTSGDPNSRDDQVGLSSDGQVVGAQPYLHEILFEVAESHSRPL</sequence>
<evidence type="ECO:0000313" key="3">
    <source>
        <dbReference type="Proteomes" id="UP001560267"/>
    </source>
</evidence>
<gene>
    <name evidence="2" type="ORF">AB6A68_01010</name>
</gene>
<organism evidence="2 3">
    <name type="scientific">Ferrimicrobium acidiphilum</name>
    <dbReference type="NCBI Taxonomy" id="121039"/>
    <lineage>
        <taxon>Bacteria</taxon>
        <taxon>Bacillati</taxon>
        <taxon>Actinomycetota</taxon>
        <taxon>Acidimicrobiia</taxon>
        <taxon>Acidimicrobiales</taxon>
        <taxon>Acidimicrobiaceae</taxon>
        <taxon>Ferrimicrobium</taxon>
    </lineage>
</organism>
<name>A0ABV3XZJ3_9ACTN</name>
<dbReference type="EMBL" id="JBFSHR010000002">
    <property type="protein sequence ID" value="MEX6428424.1"/>
    <property type="molecule type" value="Genomic_DNA"/>
</dbReference>
<feature type="region of interest" description="Disordered" evidence="1">
    <location>
        <begin position="1"/>
        <end position="22"/>
    </location>
</feature>
<keyword evidence="3" id="KW-1185">Reference proteome</keyword>